<comment type="caution">
    <text evidence="2">The sequence shown here is derived from an EMBL/GenBank/DDBJ whole genome shotgun (WGS) entry which is preliminary data.</text>
</comment>
<organism evidence="2 3">
    <name type="scientific">Dactylosporangium sucinum</name>
    <dbReference type="NCBI Taxonomy" id="1424081"/>
    <lineage>
        <taxon>Bacteria</taxon>
        <taxon>Bacillati</taxon>
        <taxon>Actinomycetota</taxon>
        <taxon>Actinomycetes</taxon>
        <taxon>Micromonosporales</taxon>
        <taxon>Micromonosporaceae</taxon>
        <taxon>Dactylosporangium</taxon>
    </lineage>
</organism>
<dbReference type="GO" id="GO:0006635">
    <property type="term" value="P:fatty acid beta-oxidation"/>
    <property type="evidence" value="ECO:0007669"/>
    <property type="project" value="TreeGrafter"/>
</dbReference>
<accession>A0A917U0P4</accession>
<dbReference type="EMBL" id="BMPI01000029">
    <property type="protein sequence ID" value="GGM46526.1"/>
    <property type="molecule type" value="Genomic_DNA"/>
</dbReference>
<dbReference type="GO" id="GO:0003824">
    <property type="term" value="F:catalytic activity"/>
    <property type="evidence" value="ECO:0007669"/>
    <property type="project" value="UniProtKB-ARBA"/>
</dbReference>
<dbReference type="AlphaFoldDB" id="A0A917U0P4"/>
<dbReference type="PANTHER" id="PTHR11941">
    <property type="entry name" value="ENOYL-COA HYDRATASE-RELATED"/>
    <property type="match status" value="1"/>
</dbReference>
<dbReference type="Proteomes" id="UP000642070">
    <property type="component" value="Unassembled WGS sequence"/>
</dbReference>
<reference evidence="2" key="2">
    <citation type="submission" date="2020-09" db="EMBL/GenBank/DDBJ databases">
        <authorList>
            <person name="Sun Q."/>
            <person name="Ohkuma M."/>
        </authorList>
    </citation>
    <scope>NUCLEOTIDE SEQUENCE</scope>
    <source>
        <strain evidence="2">JCM 19831</strain>
    </source>
</reference>
<name>A0A917U0P4_9ACTN</name>
<protein>
    <submittedName>
        <fullName evidence="2">Enoyl-CoA hydratase</fullName>
    </submittedName>
</protein>
<sequence length="292" mass="30911">MHNTPLTSKDAAPATLQLSVDAGVAWVELHRPEVLNSFDDTMLRELADLWARLRVDDEVRVVVVTGAGEKAFCTGYDRSGLDTEDTEDAEDTEDTGDADESTAVLKASSPFLRADVGDFLGPKSCGLWKPVVAAVNGIACGGAFYLLGESDIIIAADHATFFDPHTTFGMPAVFEPLHLLRRMPLGEVLRLALLGSAERMSARRAHEIGLVSEVVPGDRLRAAAGAVAATIAALPPLAVQATLRAIWIGSEMAPGQALGVAHALVAAGTDPAALAAGQQAFRTGNRPRWRLR</sequence>
<keyword evidence="3" id="KW-1185">Reference proteome</keyword>
<reference evidence="2" key="1">
    <citation type="journal article" date="2014" name="Int. J. Syst. Evol. Microbiol.">
        <title>Complete genome sequence of Corynebacterium casei LMG S-19264T (=DSM 44701T), isolated from a smear-ripened cheese.</title>
        <authorList>
            <consortium name="US DOE Joint Genome Institute (JGI-PGF)"/>
            <person name="Walter F."/>
            <person name="Albersmeier A."/>
            <person name="Kalinowski J."/>
            <person name="Ruckert C."/>
        </authorList>
    </citation>
    <scope>NUCLEOTIDE SEQUENCE</scope>
    <source>
        <strain evidence="2">JCM 19831</strain>
    </source>
</reference>
<dbReference type="PANTHER" id="PTHR11941:SF54">
    <property type="entry name" value="ENOYL-COA HYDRATASE, MITOCHONDRIAL"/>
    <property type="match status" value="1"/>
</dbReference>
<dbReference type="CDD" id="cd06558">
    <property type="entry name" value="crotonase-like"/>
    <property type="match status" value="1"/>
</dbReference>
<dbReference type="InterPro" id="IPR029045">
    <property type="entry name" value="ClpP/crotonase-like_dom_sf"/>
</dbReference>
<dbReference type="InterPro" id="IPR001753">
    <property type="entry name" value="Enoyl-CoA_hydra/iso"/>
</dbReference>
<dbReference type="SUPFAM" id="SSF52096">
    <property type="entry name" value="ClpP/crotonase"/>
    <property type="match status" value="1"/>
</dbReference>
<feature type="compositionally biased region" description="Acidic residues" evidence="1">
    <location>
        <begin position="82"/>
        <end position="100"/>
    </location>
</feature>
<evidence type="ECO:0000256" key="1">
    <source>
        <dbReference type="SAM" id="MobiDB-lite"/>
    </source>
</evidence>
<evidence type="ECO:0000313" key="2">
    <source>
        <dbReference type="EMBL" id="GGM46526.1"/>
    </source>
</evidence>
<proteinExistence type="predicted"/>
<feature type="region of interest" description="Disordered" evidence="1">
    <location>
        <begin position="78"/>
        <end position="100"/>
    </location>
</feature>
<evidence type="ECO:0000313" key="3">
    <source>
        <dbReference type="Proteomes" id="UP000642070"/>
    </source>
</evidence>
<dbReference type="Pfam" id="PF00378">
    <property type="entry name" value="ECH_1"/>
    <property type="match status" value="2"/>
</dbReference>
<dbReference type="Gene3D" id="3.90.226.10">
    <property type="entry name" value="2-enoyl-CoA Hydratase, Chain A, domain 1"/>
    <property type="match status" value="1"/>
</dbReference>
<dbReference type="RefSeq" id="WP_190252874.1">
    <property type="nucleotide sequence ID" value="NZ_BMPI01000029.1"/>
</dbReference>
<gene>
    <name evidence="2" type="primary">paaG</name>
    <name evidence="2" type="ORF">GCM10007977_055320</name>
</gene>